<comment type="caution">
    <text evidence="2">The sequence shown here is derived from an EMBL/GenBank/DDBJ whole genome shotgun (WGS) entry which is preliminary data.</text>
</comment>
<feature type="region of interest" description="Disordered" evidence="1">
    <location>
        <begin position="189"/>
        <end position="208"/>
    </location>
</feature>
<dbReference type="SUPFAM" id="SSF81383">
    <property type="entry name" value="F-box domain"/>
    <property type="match status" value="1"/>
</dbReference>
<evidence type="ECO:0000313" key="3">
    <source>
        <dbReference type="Proteomes" id="UP001043456"/>
    </source>
</evidence>
<evidence type="ECO:0008006" key="4">
    <source>
        <dbReference type="Google" id="ProtNLM"/>
    </source>
</evidence>
<organism evidence="2 3">
    <name type="scientific">Aspergillus pseudoviridinutans</name>
    <dbReference type="NCBI Taxonomy" id="1517512"/>
    <lineage>
        <taxon>Eukaryota</taxon>
        <taxon>Fungi</taxon>
        <taxon>Dikarya</taxon>
        <taxon>Ascomycota</taxon>
        <taxon>Pezizomycotina</taxon>
        <taxon>Eurotiomycetes</taxon>
        <taxon>Eurotiomycetidae</taxon>
        <taxon>Eurotiales</taxon>
        <taxon>Aspergillaceae</taxon>
        <taxon>Aspergillus</taxon>
        <taxon>Aspergillus subgen. Fumigati</taxon>
    </lineage>
</organism>
<sequence>MAHSTAQPFMNLPTEVHLLIVEHCDHASKVALHQTSQYFRAIVDVHPPGDAAQQVSFLKGYELWPQNTNKHDCFKCRTMVPDEGFDDGQTTGSCAKNGTEAEMRLCIRCGLLKRLYSAVAPVSIRGKTYYRCVSCQGLQGWGTRCAWCCNCSKCLGFKKFEVVQAVRCPECGLIAWLHDVGPEGIAPAQAAQTHTSGDDTGNGSSTQDLENNFRNLLV</sequence>
<feature type="compositionally biased region" description="Polar residues" evidence="1">
    <location>
        <begin position="190"/>
        <end position="208"/>
    </location>
</feature>
<dbReference type="RefSeq" id="XP_043152454.1">
    <property type="nucleotide sequence ID" value="XM_043296519.1"/>
</dbReference>
<dbReference type="GeneID" id="66998820"/>
<evidence type="ECO:0000313" key="2">
    <source>
        <dbReference type="EMBL" id="GIJ81707.1"/>
    </source>
</evidence>
<protein>
    <recommendedName>
        <fullName evidence="4">F-box domain-containing protein</fullName>
    </recommendedName>
</protein>
<evidence type="ECO:0000256" key="1">
    <source>
        <dbReference type="SAM" id="MobiDB-lite"/>
    </source>
</evidence>
<dbReference type="EMBL" id="BHVY01000001">
    <property type="protein sequence ID" value="GIJ81707.1"/>
    <property type="molecule type" value="Genomic_DNA"/>
</dbReference>
<gene>
    <name evidence="2" type="ORF">Asppvi_000207</name>
</gene>
<reference evidence="2 3" key="1">
    <citation type="submission" date="2018-10" db="EMBL/GenBank/DDBJ databases">
        <title>Pan-genome distribution and transcriptional activeness of fungal secondary metabolism genes in Aspergillus section Fumigati.</title>
        <authorList>
            <person name="Takahashi H."/>
            <person name="Umemura M."/>
            <person name="Ninomiya A."/>
            <person name="Kusuya Y."/>
            <person name="Urayama S."/>
            <person name="Shimizu M."/>
            <person name="Watanabe A."/>
            <person name="Kamei K."/>
            <person name="Yaguchi T."/>
            <person name="Hagiwara D."/>
        </authorList>
    </citation>
    <scope>NUCLEOTIDE SEQUENCE [LARGE SCALE GENOMIC DNA]</scope>
    <source>
        <strain evidence="2 3">IFM 55266</strain>
    </source>
</reference>
<dbReference type="OrthoDB" id="4490048at2759"/>
<dbReference type="Proteomes" id="UP001043456">
    <property type="component" value="Unassembled WGS sequence"/>
</dbReference>
<accession>A0A9P3B1D7</accession>
<dbReference type="AlphaFoldDB" id="A0A9P3B1D7"/>
<keyword evidence="3" id="KW-1185">Reference proteome</keyword>
<proteinExistence type="predicted"/>
<dbReference type="InterPro" id="IPR036047">
    <property type="entry name" value="F-box-like_dom_sf"/>
</dbReference>
<name>A0A9P3B1D7_9EURO</name>